<keyword evidence="4 6" id="KW-0548">Nucleotidyltransferase</keyword>
<keyword evidence="3 6" id="KW-0808">Transferase</keyword>
<feature type="region of interest" description="Disordered" evidence="7">
    <location>
        <begin position="97"/>
        <end position="187"/>
    </location>
</feature>
<dbReference type="GO" id="GO:0006351">
    <property type="term" value="P:DNA-templated transcription"/>
    <property type="evidence" value="ECO:0007669"/>
    <property type="project" value="InterPro"/>
</dbReference>
<evidence type="ECO:0000256" key="1">
    <source>
        <dbReference type="ARBA" id="ARBA00009828"/>
    </source>
</evidence>
<evidence type="ECO:0000256" key="7">
    <source>
        <dbReference type="SAM" id="MobiDB-lite"/>
    </source>
</evidence>
<keyword evidence="2 6" id="KW-0240">DNA-directed RNA polymerase</keyword>
<gene>
    <name evidence="6 9" type="primary">rpoE</name>
    <name evidence="9" type="ORF">FSZ17_22115</name>
</gene>
<dbReference type="InterPro" id="IPR007759">
    <property type="entry name" value="Asxl_HARE-HTH"/>
</dbReference>
<proteinExistence type="inferred from homology"/>
<dbReference type="RefSeq" id="WP_057772788.1">
    <property type="nucleotide sequence ID" value="NZ_CP042593.1"/>
</dbReference>
<protein>
    <recommendedName>
        <fullName evidence="6">Probable DNA-directed RNA polymerase subunit delta</fullName>
    </recommendedName>
    <alternativeName>
        <fullName evidence="6">RNAP delta factor</fullName>
    </alternativeName>
</protein>
<dbReference type="InterPro" id="IPR038087">
    <property type="entry name" value="RNAP_delta_N_dom_sf"/>
</dbReference>
<dbReference type="InterPro" id="IPR029757">
    <property type="entry name" value="RpoE"/>
</dbReference>
<evidence type="ECO:0000256" key="3">
    <source>
        <dbReference type="ARBA" id="ARBA00022679"/>
    </source>
</evidence>
<reference evidence="10" key="1">
    <citation type="submission" date="2019-08" db="EMBL/GenBank/DDBJ databases">
        <authorList>
            <person name="Zheng X."/>
        </authorList>
    </citation>
    <scope>NUCLEOTIDE SEQUENCE [LARGE SCALE GENOMIC DNA]</scope>
    <source>
        <strain evidence="10">FJAT-25496</strain>
    </source>
</reference>
<dbReference type="GO" id="GO:0006355">
    <property type="term" value="P:regulation of DNA-templated transcription"/>
    <property type="evidence" value="ECO:0007669"/>
    <property type="project" value="UniProtKB-UniRule"/>
</dbReference>
<dbReference type="Gene3D" id="1.10.10.1250">
    <property type="entry name" value="RNA polymerase, subunit delta, N-terminal domain"/>
    <property type="match status" value="1"/>
</dbReference>
<evidence type="ECO:0000256" key="2">
    <source>
        <dbReference type="ARBA" id="ARBA00022478"/>
    </source>
</evidence>
<evidence type="ECO:0000313" key="10">
    <source>
        <dbReference type="Proteomes" id="UP000321555"/>
    </source>
</evidence>
<dbReference type="PROSITE" id="PS51913">
    <property type="entry name" value="HTH_HARE"/>
    <property type="match status" value="1"/>
</dbReference>
<dbReference type="Proteomes" id="UP000321555">
    <property type="component" value="Chromosome"/>
</dbReference>
<dbReference type="GO" id="GO:0003899">
    <property type="term" value="F:DNA-directed RNA polymerase activity"/>
    <property type="evidence" value="ECO:0007669"/>
    <property type="project" value="UniProtKB-UniRule"/>
</dbReference>
<sequence length="187" mass="22073">MNLNELTKEELQEMSLIEIAYELLRSRKEAMAFKEIMDELINLLELSDDQVKAKIAQFYTDLNIDGRFLGLGDNRWGLRVWYPVDQVEEEVVTAIKPKKKKAKKAQEDEDLDDYDDLDDEDIDYDDIDDLDDEDELLDDEDDEDLLEDDEDLEDDELIERDEEYDLGDEDEELDDEDSDLDEDEEDI</sequence>
<evidence type="ECO:0000256" key="4">
    <source>
        <dbReference type="ARBA" id="ARBA00022695"/>
    </source>
</evidence>
<feature type="domain" description="HTH HARE-type" evidence="8">
    <location>
        <begin position="14"/>
        <end position="81"/>
    </location>
</feature>
<feature type="compositionally biased region" description="Acidic residues" evidence="7">
    <location>
        <begin position="107"/>
        <end position="187"/>
    </location>
</feature>
<dbReference type="HAMAP" id="MF_00357">
    <property type="entry name" value="RNApol_bact_RpoE"/>
    <property type="match status" value="1"/>
</dbReference>
<organism evidence="9 10">
    <name type="scientific">Cytobacillus dafuensis</name>
    <name type="common">Bacillus dafuensis</name>
    <dbReference type="NCBI Taxonomy" id="1742359"/>
    <lineage>
        <taxon>Bacteria</taxon>
        <taxon>Bacillati</taxon>
        <taxon>Bacillota</taxon>
        <taxon>Bacilli</taxon>
        <taxon>Bacillales</taxon>
        <taxon>Bacillaceae</taxon>
        <taxon>Cytobacillus</taxon>
    </lineage>
</organism>
<evidence type="ECO:0000256" key="6">
    <source>
        <dbReference type="HAMAP-Rule" id="MF_00357"/>
    </source>
</evidence>
<dbReference type="EMBL" id="CP042593">
    <property type="protein sequence ID" value="QED49751.1"/>
    <property type="molecule type" value="Genomic_DNA"/>
</dbReference>
<evidence type="ECO:0000256" key="5">
    <source>
        <dbReference type="ARBA" id="ARBA00023163"/>
    </source>
</evidence>
<comment type="function">
    <text evidence="6">Participates in both the initiation and recycling phases of transcription. In the presence of the delta subunit, RNAP displays an increased specificity of transcription, a decreased affinity for nucleic acids, and an increased efficiency of RNA synthesis because of enhanced recycling.</text>
</comment>
<dbReference type="GO" id="GO:0000428">
    <property type="term" value="C:DNA-directed RNA polymerase complex"/>
    <property type="evidence" value="ECO:0007669"/>
    <property type="project" value="UniProtKB-KW"/>
</dbReference>
<dbReference type="KEGG" id="bda:FSZ17_22115"/>
<dbReference type="AlphaFoldDB" id="A0A5B8Z9Y8"/>
<dbReference type="NCBIfam" id="TIGR04567">
    <property type="entry name" value="RNAP_delt_lowGC"/>
    <property type="match status" value="1"/>
</dbReference>
<keyword evidence="5 6" id="KW-0804">Transcription</keyword>
<keyword evidence="10" id="KW-1185">Reference proteome</keyword>
<comment type="similarity">
    <text evidence="1 6">Belongs to the RpoE family.</text>
</comment>
<dbReference type="OrthoDB" id="401223at2"/>
<evidence type="ECO:0000259" key="8">
    <source>
        <dbReference type="PROSITE" id="PS51913"/>
    </source>
</evidence>
<accession>A0A5B8Z9Y8</accession>
<dbReference type="STRING" id="1742359.GCA_001439625_03085"/>
<evidence type="ECO:0000313" key="9">
    <source>
        <dbReference type="EMBL" id="QED49751.1"/>
    </source>
</evidence>
<dbReference type="Pfam" id="PF05066">
    <property type="entry name" value="HARE-HTH"/>
    <property type="match status" value="1"/>
</dbReference>
<comment type="subunit">
    <text evidence="6">RNAP is composed of a core of 2 alpha, a beta and a beta' subunits. The core is associated with a delta subunit and one of several sigma factors.</text>
</comment>
<name>A0A5B8Z9Y8_CYTDA</name>